<gene>
    <name evidence="2" type="ORF">XENOCAPTIV_027743</name>
</gene>
<dbReference type="Proteomes" id="UP001434883">
    <property type="component" value="Unassembled WGS sequence"/>
</dbReference>
<name>A0ABV0R561_9TELE</name>
<evidence type="ECO:0000313" key="2">
    <source>
        <dbReference type="EMBL" id="MEQ2203266.1"/>
    </source>
</evidence>
<proteinExistence type="predicted"/>
<dbReference type="EMBL" id="JAHRIN010034341">
    <property type="protein sequence ID" value="MEQ2203266.1"/>
    <property type="molecule type" value="Genomic_DNA"/>
</dbReference>
<feature type="region of interest" description="Disordered" evidence="1">
    <location>
        <begin position="1"/>
        <end position="24"/>
    </location>
</feature>
<keyword evidence="3" id="KW-1185">Reference proteome</keyword>
<evidence type="ECO:0000313" key="3">
    <source>
        <dbReference type="Proteomes" id="UP001434883"/>
    </source>
</evidence>
<accession>A0ABV0R561</accession>
<organism evidence="2 3">
    <name type="scientific">Xenoophorus captivus</name>
    <dbReference type="NCBI Taxonomy" id="1517983"/>
    <lineage>
        <taxon>Eukaryota</taxon>
        <taxon>Metazoa</taxon>
        <taxon>Chordata</taxon>
        <taxon>Craniata</taxon>
        <taxon>Vertebrata</taxon>
        <taxon>Euteleostomi</taxon>
        <taxon>Actinopterygii</taxon>
        <taxon>Neopterygii</taxon>
        <taxon>Teleostei</taxon>
        <taxon>Neoteleostei</taxon>
        <taxon>Acanthomorphata</taxon>
        <taxon>Ovalentaria</taxon>
        <taxon>Atherinomorphae</taxon>
        <taxon>Cyprinodontiformes</taxon>
        <taxon>Goodeidae</taxon>
        <taxon>Xenoophorus</taxon>
    </lineage>
</organism>
<protein>
    <submittedName>
        <fullName evidence="2">Uncharacterized protein</fullName>
    </submittedName>
</protein>
<sequence>MRVRGSGWAGTEFENTPTGEREGEGVVEVGEECDDRGLLGLCPALPNTPPTPPTVCPSSFGLSGPDQSSSIFSNGVVKLCIPDAIIPDEFPSELPCPNVTSSTIKVILDPDCAVPVPAPDAIWPWQCQSLCWGAAGLEGDSGEEAMTAGMLALERVPGGLCCCC</sequence>
<evidence type="ECO:0000256" key="1">
    <source>
        <dbReference type="SAM" id="MobiDB-lite"/>
    </source>
</evidence>
<reference evidence="2 3" key="1">
    <citation type="submission" date="2021-06" db="EMBL/GenBank/DDBJ databases">
        <authorList>
            <person name="Palmer J.M."/>
        </authorList>
    </citation>
    <scope>NUCLEOTIDE SEQUENCE [LARGE SCALE GENOMIC DNA]</scope>
    <source>
        <strain evidence="2 3">XC_2019</strain>
        <tissue evidence="2">Muscle</tissue>
    </source>
</reference>
<comment type="caution">
    <text evidence="2">The sequence shown here is derived from an EMBL/GenBank/DDBJ whole genome shotgun (WGS) entry which is preliminary data.</text>
</comment>